<feature type="non-terminal residue" evidence="1">
    <location>
        <position position="1"/>
    </location>
</feature>
<reference evidence="2" key="1">
    <citation type="submission" date="2017-03" db="EMBL/GenBank/DDBJ databases">
        <title>Phytopthora megakarya and P. palmivora, two closely related causual agents of cacao black pod achieved similar genome size and gene model numbers by different mechanisms.</title>
        <authorList>
            <person name="Ali S."/>
            <person name="Shao J."/>
            <person name="Larry D.J."/>
            <person name="Kronmiller B."/>
            <person name="Shen D."/>
            <person name="Strem M.D."/>
            <person name="Melnick R.L."/>
            <person name="Guiltinan M.J."/>
            <person name="Tyler B.M."/>
            <person name="Meinhardt L.W."/>
            <person name="Bailey B.A."/>
        </authorList>
    </citation>
    <scope>NUCLEOTIDE SEQUENCE [LARGE SCALE GENOMIC DNA]</scope>
    <source>
        <strain evidence="2">zdho120</strain>
    </source>
</reference>
<protein>
    <submittedName>
        <fullName evidence="1">Uncharacterized protein</fullName>
    </submittedName>
</protein>
<proteinExistence type="predicted"/>
<gene>
    <name evidence="1" type="ORF">PHMEG_00037043</name>
</gene>
<evidence type="ECO:0000313" key="1">
    <source>
        <dbReference type="EMBL" id="OWY93530.1"/>
    </source>
</evidence>
<comment type="caution">
    <text evidence="1">The sequence shown here is derived from an EMBL/GenBank/DDBJ whole genome shotgun (WGS) entry which is preliminary data.</text>
</comment>
<name>A0A225UKS2_9STRA</name>
<dbReference type="Proteomes" id="UP000198211">
    <property type="component" value="Unassembled WGS sequence"/>
</dbReference>
<keyword evidence="2" id="KW-1185">Reference proteome</keyword>
<evidence type="ECO:0000313" key="2">
    <source>
        <dbReference type="Proteomes" id="UP000198211"/>
    </source>
</evidence>
<dbReference type="EMBL" id="NBNE01015903">
    <property type="protein sequence ID" value="OWY93530.1"/>
    <property type="molecule type" value="Genomic_DNA"/>
</dbReference>
<dbReference type="AlphaFoldDB" id="A0A225UKS2"/>
<organism evidence="1 2">
    <name type="scientific">Phytophthora megakarya</name>
    <dbReference type="NCBI Taxonomy" id="4795"/>
    <lineage>
        <taxon>Eukaryota</taxon>
        <taxon>Sar</taxon>
        <taxon>Stramenopiles</taxon>
        <taxon>Oomycota</taxon>
        <taxon>Peronosporomycetes</taxon>
        <taxon>Peronosporales</taxon>
        <taxon>Peronosporaceae</taxon>
        <taxon>Phytophthora</taxon>
    </lineage>
</organism>
<sequence>NQDWVVWKEQVEIACSRVFSSQQSLENALVKTLGQATVRAAVASAPALNQWARAVAGTAPPATQAGVQQKDFLFKQAKYSAEEIMEMRRVCEQSFGKHRVAPFREATKIEWKVLEGLVDGTIVCRKLPQFLTRIMSNENRLQLTMTIRAQVEGCLVMDLKGEWPVKEAFQSTRSLQESISTAAMARRMGSEPLWQMLAAVKTISYSAIQHAIMFHFFTRDIAKTYEGLTVPFHRGTHTLVNIHSGEEAGETGDAWSRQFDQNGELIPQTVNYVVTLKNVTRTMDQPKLLAFLKFVLKENFTWVDLDQGGSHSSTSTSWELTFTSEGCPAAFDGVVRIIWCNSNAYVAENWDTQCADVIFQHQRYEELVAWSPPKIF</sequence>
<accession>A0A225UKS2</accession>
<dbReference type="OrthoDB" id="128958at2759"/>